<dbReference type="GO" id="GO:0005576">
    <property type="term" value="C:extracellular region"/>
    <property type="evidence" value="ECO:0007669"/>
    <property type="project" value="UniProtKB-SubCell"/>
</dbReference>
<dbReference type="AlphaFoldDB" id="A0A2G5TH78"/>
<keyword evidence="12" id="KW-1015">Disulfide bond</keyword>
<keyword evidence="4" id="KW-0245">EGF-like domain</keyword>
<feature type="binding site" evidence="15">
    <location>
        <position position="152"/>
    </location>
    <ligand>
        <name>Zn(2+)</name>
        <dbReference type="ChEBI" id="CHEBI:29105"/>
        <note>catalytic</note>
    </ligand>
</feature>
<evidence type="ECO:0000256" key="7">
    <source>
        <dbReference type="ARBA" id="ARBA00022729"/>
    </source>
</evidence>
<feature type="binding site" evidence="15">
    <location>
        <position position="156"/>
    </location>
    <ligand>
        <name>Zn(2+)</name>
        <dbReference type="ChEBI" id="CHEBI:29105"/>
        <note>catalytic</note>
    </ligand>
</feature>
<dbReference type="PANTHER" id="PTHR10127:SF885">
    <property type="entry name" value="ZINC METALLOPROTEINASE NAS-16-RELATED"/>
    <property type="match status" value="1"/>
</dbReference>
<name>A0A2G5TH78_9PELO</name>
<evidence type="ECO:0000256" key="13">
    <source>
        <dbReference type="ARBA" id="ARBA00023180"/>
    </source>
</evidence>
<comment type="cofactor">
    <cofactor evidence="15 16">
        <name>Zn(2+)</name>
        <dbReference type="ChEBI" id="CHEBI:29105"/>
    </cofactor>
    <text evidence="15 16">Binds 1 zinc ion per subunit.</text>
</comment>
<keyword evidence="7 14" id="KW-0732">Signal</keyword>
<dbReference type="InterPro" id="IPR001506">
    <property type="entry name" value="Peptidase_M12A"/>
</dbReference>
<evidence type="ECO:0000256" key="14">
    <source>
        <dbReference type="PIRNR" id="PIRNR036365"/>
    </source>
</evidence>
<evidence type="ECO:0000256" key="5">
    <source>
        <dbReference type="ARBA" id="ARBA00022670"/>
    </source>
</evidence>
<keyword evidence="10 15" id="KW-0482">Metalloprotease</keyword>
<dbReference type="GO" id="GO:0006508">
    <property type="term" value="P:proteolysis"/>
    <property type="evidence" value="ECO:0007669"/>
    <property type="project" value="UniProtKB-KW"/>
</dbReference>
<dbReference type="EMBL" id="PDUG01000005">
    <property type="protein sequence ID" value="PIC26675.1"/>
    <property type="molecule type" value="Genomic_DNA"/>
</dbReference>
<accession>A0A2G5TH78</accession>
<dbReference type="InterPro" id="IPR017050">
    <property type="entry name" value="Metallopeptidase_nem"/>
</dbReference>
<dbReference type="PROSITE" id="PS51864">
    <property type="entry name" value="ASTACIN"/>
    <property type="match status" value="1"/>
</dbReference>
<evidence type="ECO:0000256" key="16">
    <source>
        <dbReference type="RuleBase" id="RU361183"/>
    </source>
</evidence>
<dbReference type="PIRSF" id="PIRSF036365">
    <property type="entry name" value="Astacin_nematoda"/>
    <property type="match status" value="1"/>
</dbReference>
<dbReference type="CDD" id="cd04280">
    <property type="entry name" value="ZnMc_astacin_like"/>
    <property type="match status" value="1"/>
</dbReference>
<dbReference type="SUPFAM" id="SSF55486">
    <property type="entry name" value="Metalloproteases ('zincins'), catalytic domain"/>
    <property type="match status" value="1"/>
</dbReference>
<keyword evidence="6 15" id="KW-0479">Metal-binding</keyword>
<evidence type="ECO:0000256" key="8">
    <source>
        <dbReference type="ARBA" id="ARBA00022801"/>
    </source>
</evidence>
<evidence type="ECO:0000256" key="12">
    <source>
        <dbReference type="ARBA" id="ARBA00023157"/>
    </source>
</evidence>
<dbReference type="PRINTS" id="PR00480">
    <property type="entry name" value="ASTACIN"/>
</dbReference>
<evidence type="ECO:0000256" key="6">
    <source>
        <dbReference type="ARBA" id="ARBA00022723"/>
    </source>
</evidence>
<dbReference type="InterPro" id="IPR034035">
    <property type="entry name" value="Astacin-like_dom"/>
</dbReference>
<dbReference type="GO" id="GO:0008270">
    <property type="term" value="F:zinc ion binding"/>
    <property type="evidence" value="ECO:0007669"/>
    <property type="project" value="UniProtKB-UniRule"/>
</dbReference>
<organism evidence="18 19">
    <name type="scientific">Caenorhabditis nigoni</name>
    <dbReference type="NCBI Taxonomy" id="1611254"/>
    <lineage>
        <taxon>Eukaryota</taxon>
        <taxon>Metazoa</taxon>
        <taxon>Ecdysozoa</taxon>
        <taxon>Nematoda</taxon>
        <taxon>Chromadorea</taxon>
        <taxon>Rhabditida</taxon>
        <taxon>Rhabditina</taxon>
        <taxon>Rhabditomorpha</taxon>
        <taxon>Rhabditoidea</taxon>
        <taxon>Rhabditidae</taxon>
        <taxon>Peloderinae</taxon>
        <taxon>Caenorhabditis</taxon>
    </lineage>
</organism>
<dbReference type="FunFam" id="3.40.390.10:FF:000105">
    <property type="entry name" value="Zinc metalloproteinase nas-16"/>
    <property type="match status" value="1"/>
</dbReference>
<feature type="active site" evidence="15">
    <location>
        <position position="153"/>
    </location>
</feature>
<feature type="chain" id="PRO_5013425806" description="Zinc metalloproteinase" evidence="14 16">
    <location>
        <begin position="20"/>
        <end position="444"/>
    </location>
</feature>
<comment type="caution">
    <text evidence="18">The sequence shown here is derived from an EMBL/GenBank/DDBJ whole genome shotgun (WGS) entry which is preliminary data.</text>
</comment>
<evidence type="ECO:0000256" key="1">
    <source>
        <dbReference type="ARBA" id="ARBA00002657"/>
    </source>
</evidence>
<dbReference type="Gene3D" id="3.40.390.10">
    <property type="entry name" value="Collagenase (Catalytic Domain)"/>
    <property type="match status" value="1"/>
</dbReference>
<keyword evidence="3 14" id="KW-0964">Secreted</keyword>
<evidence type="ECO:0000256" key="15">
    <source>
        <dbReference type="PROSITE-ProRule" id="PRU01211"/>
    </source>
</evidence>
<keyword evidence="19" id="KW-1185">Reference proteome</keyword>
<dbReference type="GO" id="GO:0004222">
    <property type="term" value="F:metalloendopeptidase activity"/>
    <property type="evidence" value="ECO:0007669"/>
    <property type="project" value="UniProtKB-UniRule"/>
</dbReference>
<dbReference type="PANTHER" id="PTHR10127">
    <property type="entry name" value="DISCOIDIN, CUB, EGF, LAMININ , AND ZINC METALLOPROTEASE DOMAIN CONTAINING"/>
    <property type="match status" value="1"/>
</dbReference>
<evidence type="ECO:0000256" key="11">
    <source>
        <dbReference type="ARBA" id="ARBA00023145"/>
    </source>
</evidence>
<evidence type="ECO:0000256" key="3">
    <source>
        <dbReference type="ARBA" id="ARBA00022525"/>
    </source>
</evidence>
<keyword evidence="13" id="KW-0325">Glycoprotein</keyword>
<evidence type="ECO:0000256" key="9">
    <source>
        <dbReference type="ARBA" id="ARBA00022833"/>
    </source>
</evidence>
<feature type="signal peptide" evidence="14 16">
    <location>
        <begin position="1"/>
        <end position="19"/>
    </location>
</feature>
<dbReference type="GO" id="GO:0018996">
    <property type="term" value="P:molting cycle, collagen and cuticulin-based cuticle"/>
    <property type="evidence" value="ECO:0007669"/>
    <property type="project" value="InterPro"/>
</dbReference>
<sequence>MPPRPILILLSLVVVLVGGSVIRRDVDEVELNRGRHGIIEGDIMLTEEQLSAMNDVGNRVKRQITKKWKKWPNGKVYYTFDSEFTSLKRELMSTAMKYIASQTCVTFEESSTAANRLRFMNDGGCASYIGMNGGEQLLWFGDGCSIFGTAVHEIMHTLGIFHTHSRYDRNNYLSVNLTEVPENMLSNLAMETSETTYNAVPFEYGSTLLYRYNTWGDGTLYPKQGAFEKTMGLRRVSFYDIVNINSRYSCSCSKNLACKNGGYTNPSTCNTCVCPTGYGGTLCDQKVGIECLKINRYEIFQPSNSIMLTADNYWKGYWVSFGYNSDVLTTNYYMAHLIINAPADKTIEVKLVDLKDFTCAYGCNYNGVEMKVMGDPRMTNPLACCSGDSTIMNQVFESKLNPTPIVLHQRYGSSTVTIQYRYVDKALSSNKKTTNGYDSYQYYA</sequence>
<evidence type="ECO:0000256" key="4">
    <source>
        <dbReference type="ARBA" id="ARBA00022536"/>
    </source>
</evidence>
<feature type="domain" description="Peptidase M12A" evidence="17">
    <location>
        <begin position="62"/>
        <end position="251"/>
    </location>
</feature>
<keyword evidence="9 15" id="KW-0862">Zinc</keyword>
<dbReference type="Pfam" id="PF01400">
    <property type="entry name" value="Astacin"/>
    <property type="match status" value="1"/>
</dbReference>
<keyword evidence="5 15" id="KW-0645">Protease</keyword>
<feature type="binding site" evidence="15">
    <location>
        <position position="162"/>
    </location>
    <ligand>
        <name>Zn(2+)</name>
        <dbReference type="ChEBI" id="CHEBI:29105"/>
        <note>catalytic</note>
    </ligand>
</feature>
<comment type="function">
    <text evidence="1">Metalloprotease.</text>
</comment>
<evidence type="ECO:0000256" key="2">
    <source>
        <dbReference type="ARBA" id="ARBA00004613"/>
    </source>
</evidence>
<comment type="subcellular location">
    <subcellularLocation>
        <location evidence="2 14">Secreted</location>
    </subcellularLocation>
</comment>
<reference evidence="19" key="1">
    <citation type="submission" date="2017-10" db="EMBL/GenBank/DDBJ databases">
        <title>Rapid genome shrinkage in a self-fertile nematode reveals novel sperm competition proteins.</title>
        <authorList>
            <person name="Yin D."/>
            <person name="Schwarz E.M."/>
            <person name="Thomas C.G."/>
            <person name="Felde R.L."/>
            <person name="Korf I.F."/>
            <person name="Cutter A.D."/>
            <person name="Schartner C.M."/>
            <person name="Ralston E.J."/>
            <person name="Meyer B.J."/>
            <person name="Haag E.S."/>
        </authorList>
    </citation>
    <scope>NUCLEOTIDE SEQUENCE [LARGE SCALE GENOMIC DNA]</scope>
    <source>
        <strain evidence="19">JU1422</strain>
    </source>
</reference>
<dbReference type="OrthoDB" id="5785852at2759"/>
<dbReference type="Proteomes" id="UP000230233">
    <property type="component" value="Chromosome V"/>
</dbReference>
<evidence type="ECO:0000313" key="18">
    <source>
        <dbReference type="EMBL" id="PIC26675.1"/>
    </source>
</evidence>
<dbReference type="SMART" id="SM00235">
    <property type="entry name" value="ZnMc"/>
    <property type="match status" value="1"/>
</dbReference>
<evidence type="ECO:0000313" key="19">
    <source>
        <dbReference type="Proteomes" id="UP000230233"/>
    </source>
</evidence>
<protein>
    <recommendedName>
        <fullName evidence="14">Zinc metalloproteinase</fullName>
    </recommendedName>
</protein>
<dbReference type="InterPro" id="IPR006026">
    <property type="entry name" value="Peptidase_Metallo"/>
</dbReference>
<comment type="caution">
    <text evidence="15">Lacks conserved residue(s) required for the propagation of feature annotation.</text>
</comment>
<dbReference type="InterPro" id="IPR024079">
    <property type="entry name" value="MetalloPept_cat_dom_sf"/>
</dbReference>
<proteinExistence type="predicted"/>
<dbReference type="STRING" id="1611254.A0A2G5TH78"/>
<keyword evidence="11" id="KW-0865">Zymogen</keyword>
<gene>
    <name evidence="18" type="primary">Cnig_chr_V.g19180</name>
    <name evidence="18" type="ORF">B9Z55_019180</name>
</gene>
<evidence type="ECO:0000259" key="17">
    <source>
        <dbReference type="PROSITE" id="PS51864"/>
    </source>
</evidence>
<keyword evidence="8 15" id="KW-0378">Hydrolase</keyword>
<evidence type="ECO:0000256" key="10">
    <source>
        <dbReference type="ARBA" id="ARBA00023049"/>
    </source>
</evidence>